<keyword evidence="6" id="KW-1185">Reference proteome</keyword>
<keyword evidence="3" id="KW-0732">Signal</keyword>
<dbReference type="PANTHER" id="PTHR11474">
    <property type="entry name" value="TYROSINASE FAMILY MEMBER"/>
    <property type="match status" value="1"/>
</dbReference>
<feature type="signal peptide" evidence="3">
    <location>
        <begin position="1"/>
        <end position="22"/>
    </location>
</feature>
<accession>A0AA35WPV6</accession>
<organism evidence="5 6">
    <name type="scientific">Geodia barretti</name>
    <name type="common">Barrett's horny sponge</name>
    <dbReference type="NCBI Taxonomy" id="519541"/>
    <lineage>
        <taxon>Eukaryota</taxon>
        <taxon>Metazoa</taxon>
        <taxon>Porifera</taxon>
        <taxon>Demospongiae</taxon>
        <taxon>Heteroscleromorpha</taxon>
        <taxon>Tetractinellida</taxon>
        <taxon>Astrophorina</taxon>
        <taxon>Geodiidae</taxon>
        <taxon>Geodia</taxon>
    </lineage>
</organism>
<evidence type="ECO:0000313" key="5">
    <source>
        <dbReference type="EMBL" id="CAI8021867.1"/>
    </source>
</evidence>
<dbReference type="GO" id="GO:0016491">
    <property type="term" value="F:oxidoreductase activity"/>
    <property type="evidence" value="ECO:0007669"/>
    <property type="project" value="InterPro"/>
</dbReference>
<name>A0AA35WPV6_GEOBA</name>
<dbReference type="GO" id="GO:0046872">
    <property type="term" value="F:metal ion binding"/>
    <property type="evidence" value="ECO:0007669"/>
    <property type="project" value="UniProtKB-KW"/>
</dbReference>
<dbReference type="InterPro" id="IPR008922">
    <property type="entry name" value="Di-copper_centre_dom_sf"/>
</dbReference>
<protein>
    <submittedName>
        <fullName evidence="5">Tyrosinase</fullName>
    </submittedName>
</protein>
<dbReference type="PANTHER" id="PTHR11474:SF126">
    <property type="entry name" value="TYROSINASE-LIKE PROTEIN TYR-1-RELATED"/>
    <property type="match status" value="1"/>
</dbReference>
<keyword evidence="2" id="KW-0186">Copper</keyword>
<evidence type="ECO:0000256" key="2">
    <source>
        <dbReference type="ARBA" id="ARBA00023008"/>
    </source>
</evidence>
<dbReference type="EMBL" id="CASHTH010001919">
    <property type="protein sequence ID" value="CAI8021867.1"/>
    <property type="molecule type" value="Genomic_DNA"/>
</dbReference>
<dbReference type="AlphaFoldDB" id="A0AA35WPV6"/>
<dbReference type="Proteomes" id="UP001174909">
    <property type="component" value="Unassembled WGS sequence"/>
</dbReference>
<dbReference type="SUPFAM" id="SSF48056">
    <property type="entry name" value="Di-copper centre-containing domain"/>
    <property type="match status" value="1"/>
</dbReference>
<dbReference type="PROSITE" id="PS00498">
    <property type="entry name" value="TYROSINASE_2"/>
    <property type="match status" value="1"/>
</dbReference>
<evidence type="ECO:0000259" key="4">
    <source>
        <dbReference type="PROSITE" id="PS00498"/>
    </source>
</evidence>
<dbReference type="InterPro" id="IPR050316">
    <property type="entry name" value="Tyrosinase/Hemocyanin"/>
</dbReference>
<dbReference type="CDD" id="cd00055">
    <property type="entry name" value="EGF_Lam"/>
    <property type="match status" value="1"/>
</dbReference>
<sequence length="590" mass="66671">MRGGIVVYAIFLGLMLSQRSAAQIPRACADRQSLEQMTCCPVTDDGVCGEDAERGECGAVNFERHRNDTTDVRVNWPHYYTNVCKCSGNFGGYDCSRCAYGYYGKDCASRAIIPRKPVRDFSEEEWEDFVAILGRTKTWDSGYVVVLEEQVPGAADLNMANVSLYNFMIWNHHYAAKDSFSLLTPTYLDYAHNGPAFFTWHRWWHVFLEAEIQAMLEAMGREDYFKFRLPFWDWRREIQTSYGLPSEQLFTFNRFGETRNISNRPVVFGDIVDGWNTICHFTPEQICDPNIPTGGIQRCPFIGNPILCHSSNPDWPTMQEVNRALEAEFYIVEPYDRLSVNSVYDRVDFNFTMGVEACRQEGYCSCVPTGDVRCEGIPDDATGVTVAATGVHPKVHYLLGLGSSEVIPADLQGSMYDVASSPNDPIFILHHLMVDCILVEWVKSHPDAEYPDSDLVRDGHKKDDYIRSFFPLVTNGEAFYDTKEFGYYCDLPNLGSTEAETPSPLETRLSFFITGSSVEVCVETKTPAIIKLILRDSKYGRQVAIVKGFTGCGMFGGLPAGEHSVRAVSRELPGRRRGRYLSEFFKFSTN</sequence>
<dbReference type="InterPro" id="IPR002049">
    <property type="entry name" value="LE_dom"/>
</dbReference>
<evidence type="ECO:0000256" key="3">
    <source>
        <dbReference type="SAM" id="SignalP"/>
    </source>
</evidence>
<dbReference type="Pfam" id="PF00264">
    <property type="entry name" value="Tyrosinase"/>
    <property type="match status" value="1"/>
</dbReference>
<dbReference type="Gene3D" id="1.10.1280.10">
    <property type="entry name" value="Di-copper center containing domain from catechol oxidase"/>
    <property type="match status" value="1"/>
</dbReference>
<feature type="domain" description="Tyrosinase copper-binding" evidence="4">
    <location>
        <begin position="424"/>
        <end position="435"/>
    </location>
</feature>
<reference evidence="5" key="1">
    <citation type="submission" date="2023-03" db="EMBL/GenBank/DDBJ databases">
        <authorList>
            <person name="Steffen K."/>
            <person name="Cardenas P."/>
        </authorList>
    </citation>
    <scope>NUCLEOTIDE SEQUENCE</scope>
</reference>
<evidence type="ECO:0000256" key="1">
    <source>
        <dbReference type="ARBA" id="ARBA00022723"/>
    </source>
</evidence>
<gene>
    <name evidence="5" type="ORF">GBAR_LOCUS12891</name>
</gene>
<feature type="chain" id="PRO_5041202180" evidence="3">
    <location>
        <begin position="23"/>
        <end position="590"/>
    </location>
</feature>
<comment type="caution">
    <text evidence="5">The sequence shown here is derived from an EMBL/GenBank/DDBJ whole genome shotgun (WGS) entry which is preliminary data.</text>
</comment>
<evidence type="ECO:0000313" key="6">
    <source>
        <dbReference type="Proteomes" id="UP001174909"/>
    </source>
</evidence>
<dbReference type="InterPro" id="IPR002227">
    <property type="entry name" value="Tyrosinase_Cu-bd"/>
</dbReference>
<dbReference type="PRINTS" id="PR00092">
    <property type="entry name" value="TYROSINASE"/>
</dbReference>
<proteinExistence type="predicted"/>
<keyword evidence="1" id="KW-0479">Metal-binding</keyword>